<gene>
    <name evidence="2" type="ORF">WJX74_001821</name>
</gene>
<organism evidence="2 3">
    <name type="scientific">Apatococcus lobatus</name>
    <dbReference type="NCBI Taxonomy" id="904363"/>
    <lineage>
        <taxon>Eukaryota</taxon>
        <taxon>Viridiplantae</taxon>
        <taxon>Chlorophyta</taxon>
        <taxon>core chlorophytes</taxon>
        <taxon>Trebouxiophyceae</taxon>
        <taxon>Chlorellales</taxon>
        <taxon>Chlorellaceae</taxon>
        <taxon>Apatococcus</taxon>
    </lineage>
</organism>
<accession>A0AAW1RV06</accession>
<dbReference type="PANTHER" id="PTHR41752">
    <property type="entry name" value="PROFILIN"/>
    <property type="match status" value="1"/>
</dbReference>
<name>A0AAW1RV06_9CHLO</name>
<dbReference type="PANTHER" id="PTHR41752:SF1">
    <property type="entry name" value="PROFILIN"/>
    <property type="match status" value="1"/>
</dbReference>
<sequence length="273" mass="28336">MASASAGSFKAPSPDLHQIPQNIQGFVSPAQSHQLPGQGLAQPATAAVPESSLAALDGQHIPAGNALPSGNTGSYAAGQPQLPTQMPQQSPVQLVPSAPNHLPSAGPNVEGAGQAIPAAGSNAAFESGQLQGQAPVPQAALSFEQAAQTMLTDLAKVVVFDQQGTILFSSFEVAPNELLSLPRLFGDRDLAISNGMVVSGRRYEVHKFHPPLMYGRTQQGVEPDAAEGAALYAVENSSLGRPAFAFATYKLPVVSAKAVPQLVQFVRQTMQTQ</sequence>
<proteinExistence type="predicted"/>
<evidence type="ECO:0000313" key="2">
    <source>
        <dbReference type="EMBL" id="KAK9837638.1"/>
    </source>
</evidence>
<comment type="caution">
    <text evidence="2">The sequence shown here is derived from an EMBL/GenBank/DDBJ whole genome shotgun (WGS) entry which is preliminary data.</text>
</comment>
<dbReference type="InterPro" id="IPR036140">
    <property type="entry name" value="PFN_sf"/>
</dbReference>
<dbReference type="EMBL" id="JALJOS010000006">
    <property type="protein sequence ID" value="KAK9837638.1"/>
    <property type="molecule type" value="Genomic_DNA"/>
</dbReference>
<dbReference type="Proteomes" id="UP001438707">
    <property type="component" value="Unassembled WGS sequence"/>
</dbReference>
<protein>
    <submittedName>
        <fullName evidence="2">Uncharacterized protein</fullName>
    </submittedName>
</protein>
<dbReference type="SUPFAM" id="SSF55770">
    <property type="entry name" value="Profilin (actin-binding protein)"/>
    <property type="match status" value="1"/>
</dbReference>
<dbReference type="AlphaFoldDB" id="A0AAW1RV06"/>
<evidence type="ECO:0000256" key="1">
    <source>
        <dbReference type="SAM" id="MobiDB-lite"/>
    </source>
</evidence>
<keyword evidence="3" id="KW-1185">Reference proteome</keyword>
<feature type="region of interest" description="Disordered" evidence="1">
    <location>
        <begin position="60"/>
        <end position="115"/>
    </location>
</feature>
<feature type="compositionally biased region" description="Polar residues" evidence="1">
    <location>
        <begin position="81"/>
        <end position="92"/>
    </location>
</feature>
<evidence type="ECO:0000313" key="3">
    <source>
        <dbReference type="Proteomes" id="UP001438707"/>
    </source>
</evidence>
<feature type="region of interest" description="Disordered" evidence="1">
    <location>
        <begin position="1"/>
        <end position="20"/>
    </location>
</feature>
<reference evidence="2 3" key="1">
    <citation type="journal article" date="2024" name="Nat. Commun.">
        <title>Phylogenomics reveals the evolutionary origins of lichenization in chlorophyte algae.</title>
        <authorList>
            <person name="Puginier C."/>
            <person name="Libourel C."/>
            <person name="Otte J."/>
            <person name="Skaloud P."/>
            <person name="Haon M."/>
            <person name="Grisel S."/>
            <person name="Petersen M."/>
            <person name="Berrin J.G."/>
            <person name="Delaux P.M."/>
            <person name="Dal Grande F."/>
            <person name="Keller J."/>
        </authorList>
    </citation>
    <scope>NUCLEOTIDE SEQUENCE [LARGE SCALE GENOMIC DNA]</scope>
    <source>
        <strain evidence="2 3">SAG 2145</strain>
    </source>
</reference>